<evidence type="ECO:0000256" key="1">
    <source>
        <dbReference type="SAM" id="MobiDB-lite"/>
    </source>
</evidence>
<evidence type="ECO:0000313" key="3">
    <source>
        <dbReference type="RefSeq" id="XP_031419229.1"/>
    </source>
</evidence>
<reference evidence="3" key="1">
    <citation type="submission" date="2025-08" db="UniProtKB">
        <authorList>
            <consortium name="RefSeq"/>
        </authorList>
    </citation>
    <scope>IDENTIFICATION</scope>
</reference>
<feature type="compositionally biased region" description="Basic and acidic residues" evidence="1">
    <location>
        <begin position="89"/>
        <end position="116"/>
    </location>
</feature>
<sequence length="207" mass="23054">MRTLALKLRRALTPIQESEDSAEHQCSSGIPHGELSSPSRPAQPTDRPSPDDQSDSSPEVWRSARSQRSQHTCQPHDLGFCENKSSPLELDRDSSSSTSELEHSKSSHEHVLEMMPKRFQLRKQKEHGALNQQPVESPAASPPRKNNKAPRARARKRKAKDDGEAGGQKRNGEQRGASTALEPSLPLWLVSLMHNIEEATQHELVVE</sequence>
<dbReference type="RefSeq" id="XP_031419229.1">
    <property type="nucleotide sequence ID" value="XM_031563369.2"/>
</dbReference>
<name>A0A6P8F366_CLUHA</name>
<feature type="compositionally biased region" description="Basic residues" evidence="1">
    <location>
        <begin position="145"/>
        <end position="158"/>
    </location>
</feature>
<keyword evidence="2" id="KW-1185">Reference proteome</keyword>
<dbReference type="GeneID" id="116219661"/>
<protein>
    <submittedName>
        <fullName evidence="3">Uncharacterized protein LOC116219661 isoform X1</fullName>
    </submittedName>
</protein>
<feature type="compositionally biased region" description="Polar residues" evidence="1">
    <location>
        <begin position="64"/>
        <end position="73"/>
    </location>
</feature>
<dbReference type="Proteomes" id="UP000515152">
    <property type="component" value="Chromosome 25"/>
</dbReference>
<evidence type="ECO:0000313" key="2">
    <source>
        <dbReference type="Proteomes" id="UP000515152"/>
    </source>
</evidence>
<accession>A0A6P8F366</accession>
<dbReference type="OrthoDB" id="8920667at2759"/>
<dbReference type="AlphaFoldDB" id="A0A6P8F366"/>
<dbReference type="KEGG" id="char:116219661"/>
<gene>
    <name evidence="3" type="primary">LOC116219661</name>
</gene>
<feature type="region of interest" description="Disordered" evidence="1">
    <location>
        <begin position="1"/>
        <end position="180"/>
    </location>
</feature>
<organism evidence="2 3">
    <name type="scientific">Clupea harengus</name>
    <name type="common">Atlantic herring</name>
    <dbReference type="NCBI Taxonomy" id="7950"/>
    <lineage>
        <taxon>Eukaryota</taxon>
        <taxon>Metazoa</taxon>
        <taxon>Chordata</taxon>
        <taxon>Craniata</taxon>
        <taxon>Vertebrata</taxon>
        <taxon>Euteleostomi</taxon>
        <taxon>Actinopterygii</taxon>
        <taxon>Neopterygii</taxon>
        <taxon>Teleostei</taxon>
        <taxon>Clupei</taxon>
        <taxon>Clupeiformes</taxon>
        <taxon>Clupeoidei</taxon>
        <taxon>Clupeidae</taxon>
        <taxon>Clupea</taxon>
    </lineage>
</organism>
<proteinExistence type="predicted"/>